<dbReference type="AlphaFoldDB" id="A0A8J2T2J8"/>
<feature type="domain" description="F-box" evidence="1">
    <location>
        <begin position="5"/>
        <end position="45"/>
    </location>
</feature>
<reference evidence="2" key="1">
    <citation type="submission" date="2021-11" db="EMBL/GenBank/DDBJ databases">
        <authorList>
            <consortium name="Genoscope - CEA"/>
            <person name="William W."/>
        </authorList>
    </citation>
    <scope>NUCLEOTIDE SEQUENCE</scope>
</reference>
<evidence type="ECO:0000259" key="1">
    <source>
        <dbReference type="Pfam" id="PF00646"/>
    </source>
</evidence>
<protein>
    <recommendedName>
        <fullName evidence="1">F-box domain-containing protein</fullName>
    </recommendedName>
</protein>
<proteinExistence type="predicted"/>
<sequence length="361" mass="40667">MSLTALPNDCLLACLARVPYADLRNGIPCTCKSLCDAVASSAFRKTREAAGYVEWAGFTIDWRNNAAAPYLIQASGAYRVAPGPQLGQDWHLARLSSGRGDEIVILQTYPEMRAVAFHPLQNRWRELATPSRDSEWFGGDGIGEWVTCCGLGSTIMLIGGDVVPRMPIDVYDASQDTWSRRPDFPFCEPGECYSKAIEVDGKLWLYALDDHLQETFVYDPATQTWAAGPRLPHELYDEGGVHWHYQAFEWRKRFCLMACCKLAPEDVARPYNVRYLAFIWDPLREAWDEAPFPVPPVLALIGESIDNHLVVVGHVDSSDPTGRISTRRLFVLRPDSRVWDEWRVPDEVRDSGIYVTAVRLG</sequence>
<dbReference type="EMBL" id="CAKKNE010000006">
    <property type="protein sequence ID" value="CAH0379459.1"/>
    <property type="molecule type" value="Genomic_DNA"/>
</dbReference>
<dbReference type="Proteomes" id="UP000789595">
    <property type="component" value="Unassembled WGS sequence"/>
</dbReference>
<keyword evidence="3" id="KW-1185">Reference proteome</keyword>
<dbReference type="Gene3D" id="2.120.10.80">
    <property type="entry name" value="Kelch-type beta propeller"/>
    <property type="match status" value="1"/>
</dbReference>
<comment type="caution">
    <text evidence="2">The sequence shown here is derived from an EMBL/GenBank/DDBJ whole genome shotgun (WGS) entry which is preliminary data.</text>
</comment>
<dbReference type="PANTHER" id="PTHR24414:SF40">
    <property type="entry name" value="F-BOX_KELCH-REPEAT PROTEIN SKIP30"/>
    <property type="match status" value="1"/>
</dbReference>
<dbReference type="InterPro" id="IPR015915">
    <property type="entry name" value="Kelch-typ_b-propeller"/>
</dbReference>
<accession>A0A8J2T2J8</accession>
<gene>
    <name evidence="2" type="ORF">PECAL_6P10830</name>
</gene>
<name>A0A8J2T2J8_9STRA</name>
<dbReference type="PANTHER" id="PTHR24414">
    <property type="entry name" value="F-BOX/KELCH-REPEAT PROTEIN SKIP4"/>
    <property type="match status" value="1"/>
</dbReference>
<dbReference type="SUPFAM" id="SSF117281">
    <property type="entry name" value="Kelch motif"/>
    <property type="match status" value="1"/>
</dbReference>
<evidence type="ECO:0000313" key="3">
    <source>
        <dbReference type="Proteomes" id="UP000789595"/>
    </source>
</evidence>
<dbReference type="InterPro" id="IPR050354">
    <property type="entry name" value="F-box/kelch-repeat_ARATH"/>
</dbReference>
<dbReference type="InterPro" id="IPR001810">
    <property type="entry name" value="F-box_dom"/>
</dbReference>
<dbReference type="Pfam" id="PF00646">
    <property type="entry name" value="F-box"/>
    <property type="match status" value="1"/>
</dbReference>
<dbReference type="OrthoDB" id="45365at2759"/>
<organism evidence="2 3">
    <name type="scientific">Pelagomonas calceolata</name>
    <dbReference type="NCBI Taxonomy" id="35677"/>
    <lineage>
        <taxon>Eukaryota</taxon>
        <taxon>Sar</taxon>
        <taxon>Stramenopiles</taxon>
        <taxon>Ochrophyta</taxon>
        <taxon>Pelagophyceae</taxon>
        <taxon>Pelagomonadales</taxon>
        <taxon>Pelagomonadaceae</taxon>
        <taxon>Pelagomonas</taxon>
    </lineage>
</organism>
<evidence type="ECO:0000313" key="2">
    <source>
        <dbReference type="EMBL" id="CAH0379459.1"/>
    </source>
</evidence>